<sequence length="91" mass="10697">MRSCLFFGGFWESCGECLWINSNRATGWDGRAEARVCCGKALPENRKRKGRKRGMDIEREGEGGEILLRETRRKMKGRHNKEEERMKLHLR</sequence>
<protein>
    <submittedName>
        <fullName evidence="1">Uncharacterized protein</fullName>
    </submittedName>
</protein>
<evidence type="ECO:0000313" key="1">
    <source>
        <dbReference type="EMBL" id="KAJ4705612.1"/>
    </source>
</evidence>
<accession>A0ACC1X3U8</accession>
<comment type="caution">
    <text evidence="1">The sequence shown here is derived from an EMBL/GenBank/DDBJ whole genome shotgun (WGS) entry which is preliminary data.</text>
</comment>
<reference evidence="1 2" key="1">
    <citation type="journal article" date="2023" name="Science">
        <title>Complex scaffold remodeling in plant triterpene biosynthesis.</title>
        <authorList>
            <person name="De La Pena R."/>
            <person name="Hodgson H."/>
            <person name="Liu J.C."/>
            <person name="Stephenson M.J."/>
            <person name="Martin A.C."/>
            <person name="Owen C."/>
            <person name="Harkess A."/>
            <person name="Leebens-Mack J."/>
            <person name="Jimenez L.E."/>
            <person name="Osbourn A."/>
            <person name="Sattely E.S."/>
        </authorList>
    </citation>
    <scope>NUCLEOTIDE SEQUENCE [LARGE SCALE GENOMIC DNA]</scope>
    <source>
        <strain evidence="2">cv. JPN11</strain>
        <tissue evidence="1">Leaf</tissue>
    </source>
</reference>
<name>A0ACC1X3U8_MELAZ</name>
<keyword evidence="2" id="KW-1185">Reference proteome</keyword>
<organism evidence="1 2">
    <name type="scientific">Melia azedarach</name>
    <name type="common">Chinaberry tree</name>
    <dbReference type="NCBI Taxonomy" id="155640"/>
    <lineage>
        <taxon>Eukaryota</taxon>
        <taxon>Viridiplantae</taxon>
        <taxon>Streptophyta</taxon>
        <taxon>Embryophyta</taxon>
        <taxon>Tracheophyta</taxon>
        <taxon>Spermatophyta</taxon>
        <taxon>Magnoliopsida</taxon>
        <taxon>eudicotyledons</taxon>
        <taxon>Gunneridae</taxon>
        <taxon>Pentapetalae</taxon>
        <taxon>rosids</taxon>
        <taxon>malvids</taxon>
        <taxon>Sapindales</taxon>
        <taxon>Meliaceae</taxon>
        <taxon>Melia</taxon>
    </lineage>
</organism>
<gene>
    <name evidence="1" type="ORF">OWV82_022363</name>
</gene>
<evidence type="ECO:0000313" key="2">
    <source>
        <dbReference type="Proteomes" id="UP001164539"/>
    </source>
</evidence>
<dbReference type="EMBL" id="CM051405">
    <property type="protein sequence ID" value="KAJ4705612.1"/>
    <property type="molecule type" value="Genomic_DNA"/>
</dbReference>
<proteinExistence type="predicted"/>
<dbReference type="Proteomes" id="UP001164539">
    <property type="component" value="Chromosome 12"/>
</dbReference>